<evidence type="ECO:0000256" key="7">
    <source>
        <dbReference type="SAM" id="MobiDB-lite"/>
    </source>
</evidence>
<feature type="region of interest" description="Disordered" evidence="7">
    <location>
        <begin position="796"/>
        <end position="846"/>
    </location>
</feature>
<feature type="compositionally biased region" description="Low complexity" evidence="7">
    <location>
        <begin position="833"/>
        <end position="844"/>
    </location>
</feature>
<evidence type="ECO:0000256" key="8">
    <source>
        <dbReference type="SAM" id="Phobius"/>
    </source>
</evidence>
<dbReference type="InParanoid" id="K0KMU0"/>
<keyword evidence="3 8" id="KW-0812">Transmembrane</keyword>
<comment type="caution">
    <text evidence="10">The sequence shown here is derived from an EMBL/GenBank/DDBJ whole genome shotgun (WGS) entry which is preliminary data.</text>
</comment>
<dbReference type="GO" id="GO:0006906">
    <property type="term" value="P:vesicle fusion"/>
    <property type="evidence" value="ECO:0007669"/>
    <property type="project" value="TreeGrafter"/>
</dbReference>
<dbReference type="PROSITE" id="PS50181">
    <property type="entry name" value="FBOX"/>
    <property type="match status" value="1"/>
</dbReference>
<evidence type="ECO:0000256" key="1">
    <source>
        <dbReference type="ARBA" id="ARBA00004409"/>
    </source>
</evidence>
<dbReference type="GO" id="GO:0000139">
    <property type="term" value="C:Golgi membrane"/>
    <property type="evidence" value="ECO:0007669"/>
    <property type="project" value="UniProtKB-SubCell"/>
</dbReference>
<organism evidence="10 11">
    <name type="scientific">Wickerhamomyces ciferrii (strain ATCC 14091 / BCRC 22168 / CBS 111 / JCM 3599 / NBRC 0793 / NRRL Y-1031 F-60-10)</name>
    <name type="common">Yeast</name>
    <name type="synonym">Pichia ciferrii</name>
    <dbReference type="NCBI Taxonomy" id="1206466"/>
    <lineage>
        <taxon>Eukaryota</taxon>
        <taxon>Fungi</taxon>
        <taxon>Dikarya</taxon>
        <taxon>Ascomycota</taxon>
        <taxon>Saccharomycotina</taxon>
        <taxon>Saccharomycetes</taxon>
        <taxon>Phaffomycetales</taxon>
        <taxon>Wickerhamomycetaceae</taxon>
        <taxon>Wickerhamomyces</taxon>
    </lineage>
</organism>
<name>K0KMU0_WICCF</name>
<feature type="compositionally biased region" description="Basic and acidic residues" evidence="7">
    <location>
        <begin position="796"/>
        <end position="810"/>
    </location>
</feature>
<dbReference type="GO" id="GO:0012507">
    <property type="term" value="C:ER to Golgi transport vesicle membrane"/>
    <property type="evidence" value="ECO:0007669"/>
    <property type="project" value="TreeGrafter"/>
</dbReference>
<dbReference type="Pfam" id="PF12352">
    <property type="entry name" value="V-SNARE_C"/>
    <property type="match status" value="1"/>
</dbReference>
<dbReference type="EMBL" id="CAIF01000045">
    <property type="protein sequence ID" value="CCH42443.1"/>
    <property type="molecule type" value="Genomic_DNA"/>
</dbReference>
<keyword evidence="2" id="KW-0813">Transport</keyword>
<evidence type="ECO:0000313" key="10">
    <source>
        <dbReference type="EMBL" id="CCH42443.1"/>
    </source>
</evidence>
<dbReference type="GO" id="GO:0000149">
    <property type="term" value="F:SNARE binding"/>
    <property type="evidence" value="ECO:0007669"/>
    <property type="project" value="TreeGrafter"/>
</dbReference>
<gene>
    <name evidence="10" type="ORF">BN7_1988</name>
</gene>
<comment type="subcellular location">
    <subcellularLocation>
        <location evidence="1">Golgi apparatus membrane</location>
        <topology evidence="1">Single-pass type IV membrane protein</topology>
    </subcellularLocation>
</comment>
<dbReference type="PANTHER" id="PTHR21230:SF1">
    <property type="entry name" value="GOLGI SNAP RECEPTOR COMPLEX MEMBER 2"/>
    <property type="match status" value="1"/>
</dbReference>
<dbReference type="GO" id="GO:0015031">
    <property type="term" value="P:protein transport"/>
    <property type="evidence" value="ECO:0007669"/>
    <property type="project" value="UniProtKB-KW"/>
</dbReference>
<dbReference type="PANTHER" id="PTHR21230">
    <property type="entry name" value="VESICLE TRANSPORT V-SNARE PROTEIN VTI1-RELATED"/>
    <property type="match status" value="1"/>
</dbReference>
<dbReference type="Proteomes" id="UP000009328">
    <property type="component" value="Unassembled WGS sequence"/>
</dbReference>
<dbReference type="GO" id="GO:0006888">
    <property type="term" value="P:endoplasmic reticulum to Golgi vesicle-mediated transport"/>
    <property type="evidence" value="ECO:0007669"/>
    <property type="project" value="TreeGrafter"/>
</dbReference>
<evidence type="ECO:0000256" key="6">
    <source>
        <dbReference type="ARBA" id="ARBA00023136"/>
    </source>
</evidence>
<dbReference type="SUPFAM" id="SSF52047">
    <property type="entry name" value="RNI-like"/>
    <property type="match status" value="1"/>
</dbReference>
<feature type="transmembrane region" description="Helical" evidence="8">
    <location>
        <begin position="918"/>
        <end position="935"/>
    </location>
</feature>
<evidence type="ECO:0000313" key="11">
    <source>
        <dbReference type="Proteomes" id="UP000009328"/>
    </source>
</evidence>
<dbReference type="AlphaFoldDB" id="K0KMU0"/>
<dbReference type="GO" id="GO:0005484">
    <property type="term" value="F:SNAP receptor activity"/>
    <property type="evidence" value="ECO:0007669"/>
    <property type="project" value="TreeGrafter"/>
</dbReference>
<feature type="domain" description="F-box" evidence="9">
    <location>
        <begin position="1"/>
        <end position="56"/>
    </location>
</feature>
<dbReference type="InterPro" id="IPR001810">
    <property type="entry name" value="F-box_dom"/>
</dbReference>
<evidence type="ECO:0000256" key="2">
    <source>
        <dbReference type="ARBA" id="ARBA00022448"/>
    </source>
</evidence>
<keyword evidence="6 8" id="KW-0472">Membrane</keyword>
<feature type="compositionally biased region" description="Polar residues" evidence="7">
    <location>
        <begin position="816"/>
        <end position="832"/>
    </location>
</feature>
<dbReference type="GO" id="GO:0031902">
    <property type="term" value="C:late endosome membrane"/>
    <property type="evidence" value="ECO:0007669"/>
    <property type="project" value="TreeGrafter"/>
</dbReference>
<dbReference type="eggNOG" id="KOG3251">
    <property type="taxonomic scope" value="Eukaryota"/>
</dbReference>
<keyword evidence="5 8" id="KW-1133">Transmembrane helix</keyword>
<evidence type="ECO:0000256" key="5">
    <source>
        <dbReference type="ARBA" id="ARBA00022989"/>
    </source>
</evidence>
<evidence type="ECO:0000259" key="9">
    <source>
        <dbReference type="PROSITE" id="PS50181"/>
    </source>
</evidence>
<accession>K0KMU0</accession>
<reference evidence="10 11" key="1">
    <citation type="journal article" date="2012" name="Eukaryot. Cell">
        <title>Draft genome sequence of Wickerhamomyces ciferrii NRRL Y-1031 F-60-10.</title>
        <authorList>
            <person name="Schneider J."/>
            <person name="Andrea H."/>
            <person name="Blom J."/>
            <person name="Jaenicke S."/>
            <person name="Ruckert C."/>
            <person name="Schorsch C."/>
            <person name="Szczepanowski R."/>
            <person name="Farwick M."/>
            <person name="Goesmann A."/>
            <person name="Puhler A."/>
            <person name="Schaffer S."/>
            <person name="Tauch A."/>
            <person name="Kohler T."/>
            <person name="Brinkrolf K."/>
        </authorList>
    </citation>
    <scope>NUCLEOTIDE SEQUENCE [LARGE SCALE GENOMIC DNA]</scope>
    <source>
        <strain evidence="11">ATCC 14091 / BCRC 22168 / CBS 111 / JCM 3599 / NBRC 0793 / NRRL Y-1031 F-60-10</strain>
    </source>
</reference>
<evidence type="ECO:0000256" key="4">
    <source>
        <dbReference type="ARBA" id="ARBA00022927"/>
    </source>
</evidence>
<keyword evidence="11" id="KW-1185">Reference proteome</keyword>
<proteinExistence type="predicted"/>
<evidence type="ECO:0000256" key="3">
    <source>
        <dbReference type="ARBA" id="ARBA00022692"/>
    </source>
</evidence>
<dbReference type="HOGENOM" id="CLU_312431_0_0_1"/>
<protein>
    <recommendedName>
        <fullName evidence="9">F-box domain-containing protein</fullName>
    </recommendedName>
</protein>
<dbReference type="STRING" id="1206466.K0KMU0"/>
<dbReference type="GO" id="GO:0031201">
    <property type="term" value="C:SNARE complex"/>
    <property type="evidence" value="ECO:0007669"/>
    <property type="project" value="TreeGrafter"/>
</dbReference>
<keyword evidence="4" id="KW-0653">Protein transport</keyword>
<sequence>MTSLLCLPDELLVKVILHLSPDDINNLYAFHPIANRLKNFITLTKDTHDTKFFFNIPSESHIYWDDNKTLQNHEMIKLFEISYIENYTGSISHTYQNVFAKFIVFVGDSHDIEDYMYEETNDLLEMHPINPKNFNYLLFDTISDVLSLGGINDIIRSPGNYHFKKVQNVNIFDMKIINQDEKIKFERIGDLTINSVSLPPMPIINIFNFDQYIVAKCFIYIEVEALDFSFYKFTNIKLLTIRLEDYEVYPEDDPLYHLSMKNCNFSQLQVLEIKASHGVIQDCEFPHLKLLKIEQSLEFDHRRFEFKNVKFPELIYFEWDSEEKSPIIQQDVELPKLRLLELRVGSRFNPVIDLLGEHLMDYYTGRNPRFHDVYETDYCYCDVVGKMNLIKQKFPEGLYVILAVLKAIESKKLDQLTFIAIEVNYLLDSKDLSNFTFKKLKKAEVIISEDLKSMVKMFEAPLLEQLVLKYKRGDIFDSELIEHFKNLKELVLMYDTDEDIEIQAEKLPNQIEKLLIKSRPFCKISITGEFKNLKSLRIEKHNKSAKSQMNTSHHPEADPNVITLNLSAPKLIEIKLSGVGFNLLKLHNCPLLEIITGKCVSRINFLESLPSLTKFSIEETKYTEEIIAKAPSKLKVHYEYGLEAKESQLIIGVVDDVQNLQNKTKHWYEEEPDKFLIKTFKDELLEKLKNETSWYEPSKRWYFDDNGKIVWDPCGDCTLRKDISQFESQLNTAPLSLQGSIVANLSTLTKTIDEYESLAKNESQPEKQEKARIRLINFKKDIQELRTKYQNLKKTRDDQLEETTRSELLNRRGHYNGQSSITSSSSANPFDSQQGTQQQPQQQQSYHDGLYKENSTLSRGNQQLDEILEMGMEAFDELVASNELIRKFQSKVTDSLSTLGVSQGTIRTIEKRAFEDKWLFYGGAILMFIILYYIYKWLG</sequence>
<dbReference type="GO" id="GO:0005789">
    <property type="term" value="C:endoplasmic reticulum membrane"/>
    <property type="evidence" value="ECO:0007669"/>
    <property type="project" value="TreeGrafter"/>
</dbReference>